<keyword evidence="2" id="KW-1185">Reference proteome</keyword>
<proteinExistence type="predicted"/>
<organism evidence="1 2">
    <name type="scientific">Armillaria solidipes</name>
    <dbReference type="NCBI Taxonomy" id="1076256"/>
    <lineage>
        <taxon>Eukaryota</taxon>
        <taxon>Fungi</taxon>
        <taxon>Dikarya</taxon>
        <taxon>Basidiomycota</taxon>
        <taxon>Agaricomycotina</taxon>
        <taxon>Agaricomycetes</taxon>
        <taxon>Agaricomycetidae</taxon>
        <taxon>Agaricales</taxon>
        <taxon>Marasmiineae</taxon>
        <taxon>Physalacriaceae</taxon>
        <taxon>Armillaria</taxon>
    </lineage>
</organism>
<dbReference type="AlphaFoldDB" id="A0A2H3C3J6"/>
<dbReference type="Proteomes" id="UP000218334">
    <property type="component" value="Unassembled WGS sequence"/>
</dbReference>
<evidence type="ECO:0000313" key="1">
    <source>
        <dbReference type="EMBL" id="PBK77645.1"/>
    </source>
</evidence>
<accession>A0A2H3C3J6</accession>
<evidence type="ECO:0000313" key="2">
    <source>
        <dbReference type="Proteomes" id="UP000218334"/>
    </source>
</evidence>
<name>A0A2H3C3J6_9AGAR</name>
<dbReference type="EMBL" id="KZ293415">
    <property type="protein sequence ID" value="PBK77645.1"/>
    <property type="molecule type" value="Genomic_DNA"/>
</dbReference>
<sequence>MSLSALRALGIAESSIDAEPVDLVADSACLLFAFLSEGKGSFCIWLPCQSDGGSSGRGLRLPSKCGGFSVHDLQRCRFIPASVGIALCRVSVARLVALSSVKCAPCTTVVTVLCRAVSKRLYSGLRTTDMCAWARWADKFVFRGSVAALDSVDA</sequence>
<reference evidence="2" key="1">
    <citation type="journal article" date="2017" name="Nat. Ecol. Evol.">
        <title>Genome expansion and lineage-specific genetic innovations in the forest pathogenic fungi Armillaria.</title>
        <authorList>
            <person name="Sipos G."/>
            <person name="Prasanna A.N."/>
            <person name="Walter M.C."/>
            <person name="O'Connor E."/>
            <person name="Balint B."/>
            <person name="Krizsan K."/>
            <person name="Kiss B."/>
            <person name="Hess J."/>
            <person name="Varga T."/>
            <person name="Slot J."/>
            <person name="Riley R."/>
            <person name="Boka B."/>
            <person name="Rigling D."/>
            <person name="Barry K."/>
            <person name="Lee J."/>
            <person name="Mihaltcheva S."/>
            <person name="LaButti K."/>
            <person name="Lipzen A."/>
            <person name="Waldron R."/>
            <person name="Moloney N.M."/>
            <person name="Sperisen C."/>
            <person name="Kredics L."/>
            <person name="Vagvoelgyi C."/>
            <person name="Patrignani A."/>
            <person name="Fitzpatrick D."/>
            <person name="Nagy I."/>
            <person name="Doyle S."/>
            <person name="Anderson J.B."/>
            <person name="Grigoriev I.V."/>
            <person name="Gueldener U."/>
            <person name="Muensterkoetter M."/>
            <person name="Nagy L.G."/>
        </authorList>
    </citation>
    <scope>NUCLEOTIDE SEQUENCE [LARGE SCALE GENOMIC DNA]</scope>
    <source>
        <strain evidence="2">28-4</strain>
    </source>
</reference>
<protein>
    <submittedName>
        <fullName evidence="1">Uncharacterized protein</fullName>
    </submittedName>
</protein>
<gene>
    <name evidence="1" type="ORF">ARMSODRAFT_742</name>
</gene>